<evidence type="ECO:0008006" key="3">
    <source>
        <dbReference type="Google" id="ProtNLM"/>
    </source>
</evidence>
<organism evidence="2">
    <name type="scientific">Harpegnathos saltator</name>
    <name type="common">Jerdon's jumping ant</name>
    <dbReference type="NCBI Taxonomy" id="610380"/>
    <lineage>
        <taxon>Eukaryota</taxon>
        <taxon>Metazoa</taxon>
        <taxon>Ecdysozoa</taxon>
        <taxon>Arthropoda</taxon>
        <taxon>Hexapoda</taxon>
        <taxon>Insecta</taxon>
        <taxon>Pterygota</taxon>
        <taxon>Neoptera</taxon>
        <taxon>Endopterygota</taxon>
        <taxon>Hymenoptera</taxon>
        <taxon>Apocrita</taxon>
        <taxon>Aculeata</taxon>
        <taxon>Formicoidea</taxon>
        <taxon>Formicidae</taxon>
        <taxon>Ponerinae</taxon>
        <taxon>Ponerini</taxon>
        <taxon>Harpegnathos</taxon>
    </lineage>
</organism>
<dbReference type="PANTHER" id="PTHR47326">
    <property type="entry name" value="TRANSPOSABLE ELEMENT TC3 TRANSPOSASE-LIKE PROTEIN"/>
    <property type="match status" value="1"/>
</dbReference>
<feature type="non-terminal residue" evidence="1">
    <location>
        <position position="1"/>
    </location>
</feature>
<name>E2C6Y0_HARSA</name>
<protein>
    <recommendedName>
        <fullName evidence="3">Histone-lysine N-methyltransferase SETMAR</fullName>
    </recommendedName>
</protein>
<dbReference type="PANTHER" id="PTHR47326:SF1">
    <property type="entry name" value="HTH PSQ-TYPE DOMAIN-CONTAINING PROTEIN"/>
    <property type="match status" value="1"/>
</dbReference>
<evidence type="ECO:0000313" key="2">
    <source>
        <dbReference type="Proteomes" id="UP000008237"/>
    </source>
</evidence>
<accession>E2C6Y0</accession>
<dbReference type="Gene3D" id="3.30.420.10">
    <property type="entry name" value="Ribonuclease H-like superfamily/Ribonuclease H"/>
    <property type="match status" value="1"/>
</dbReference>
<proteinExistence type="predicted"/>
<dbReference type="GO" id="GO:0003676">
    <property type="term" value="F:nucleic acid binding"/>
    <property type="evidence" value="ECO:0007669"/>
    <property type="project" value="InterPro"/>
</dbReference>
<reference evidence="1 2" key="1">
    <citation type="journal article" date="2010" name="Science">
        <title>Genomic comparison of the ants Camponotus floridanus and Harpegnathos saltator.</title>
        <authorList>
            <person name="Bonasio R."/>
            <person name="Zhang G."/>
            <person name="Ye C."/>
            <person name="Mutti N.S."/>
            <person name="Fang X."/>
            <person name="Qin N."/>
            <person name="Donahue G."/>
            <person name="Yang P."/>
            <person name="Li Q."/>
            <person name="Li C."/>
            <person name="Zhang P."/>
            <person name="Huang Z."/>
            <person name="Berger S.L."/>
            <person name="Reinberg D."/>
            <person name="Wang J."/>
            <person name="Liebig J."/>
        </authorList>
    </citation>
    <scope>NUCLEOTIDE SEQUENCE [LARGE SCALE GENOMIC DNA]</scope>
    <source>
        <strain evidence="1 2">R22 G/1</strain>
    </source>
</reference>
<dbReference type="Proteomes" id="UP000008237">
    <property type="component" value="Unassembled WGS sequence"/>
</dbReference>
<feature type="non-terminal residue" evidence="1">
    <location>
        <position position="50"/>
    </location>
</feature>
<keyword evidence="2" id="KW-1185">Reference proteome</keyword>
<gene>
    <name evidence="1" type="ORF">EAI_01202</name>
</gene>
<sequence length="50" mass="6042">HSLLSFGNHLDATFPHRWISRNGPVWWPPRSFDLTPPDFYLWRFLKDAVF</sequence>
<evidence type="ECO:0000313" key="1">
    <source>
        <dbReference type="EMBL" id="EFN76301.1"/>
    </source>
</evidence>
<dbReference type="STRING" id="610380.E2C6Y0"/>
<dbReference type="InParanoid" id="E2C6Y0"/>
<dbReference type="EMBL" id="GL453230">
    <property type="protein sequence ID" value="EFN76301.1"/>
    <property type="molecule type" value="Genomic_DNA"/>
</dbReference>
<dbReference type="InterPro" id="IPR036397">
    <property type="entry name" value="RNaseH_sf"/>
</dbReference>
<dbReference type="AlphaFoldDB" id="E2C6Y0"/>